<keyword evidence="4" id="KW-1185">Reference proteome</keyword>
<evidence type="ECO:0000256" key="1">
    <source>
        <dbReference type="SAM" id="MobiDB-lite"/>
    </source>
</evidence>
<evidence type="ECO:0000313" key="3">
    <source>
        <dbReference type="EMBL" id="KAF9582581.1"/>
    </source>
</evidence>
<dbReference type="OrthoDB" id="2435208at2759"/>
<feature type="transmembrane region" description="Helical" evidence="2">
    <location>
        <begin position="389"/>
        <end position="408"/>
    </location>
</feature>
<keyword evidence="2" id="KW-1133">Transmembrane helix</keyword>
<comment type="caution">
    <text evidence="3">The sequence shown here is derived from an EMBL/GenBank/DDBJ whole genome shotgun (WGS) entry which is preliminary data.</text>
</comment>
<feature type="transmembrane region" description="Helical" evidence="2">
    <location>
        <begin position="363"/>
        <end position="382"/>
    </location>
</feature>
<reference evidence="3" key="1">
    <citation type="journal article" date="2020" name="Fungal Divers.">
        <title>Resolving the Mortierellaceae phylogeny through synthesis of multi-gene phylogenetics and phylogenomics.</title>
        <authorList>
            <person name="Vandepol N."/>
            <person name="Liber J."/>
            <person name="Desiro A."/>
            <person name="Na H."/>
            <person name="Kennedy M."/>
            <person name="Barry K."/>
            <person name="Grigoriev I.V."/>
            <person name="Miller A.N."/>
            <person name="O'Donnell K."/>
            <person name="Stajich J.E."/>
            <person name="Bonito G."/>
        </authorList>
    </citation>
    <scope>NUCLEOTIDE SEQUENCE</scope>
    <source>
        <strain evidence="3">KOD1015</strain>
    </source>
</reference>
<evidence type="ECO:0000256" key="2">
    <source>
        <dbReference type="SAM" id="Phobius"/>
    </source>
</evidence>
<gene>
    <name evidence="3" type="ORF">BGW38_011009</name>
</gene>
<accession>A0A9P6KF41</accession>
<name>A0A9P6KF41_9FUNG</name>
<sequence>MLGKDDAMDTKAMVASTNCGHSFTWCNQLVKSRSTSILERKISVASVILSEKEYSSELCSPHSRTRKPTCITRSSLPPGTSDEPSLKRSFPSYRLQVIQHENCSLDLVSRSQPTSPTSSVWKPQNTFNGNGGDLSMILTAPTEAHMESLAQDEKAKILASLQAAIHRAQEFHDSLIRKGYSPSVPSCAQPHHHSDASPSIPSPPETQPLWDIAPLTPTTPTAMAGMIAHPLRALQKQHPAGAFGYTYSTDSCQPYSNGNQIGEGHAYGEALGDNRDYTLCSITQKGSTRYEQGRSFEAGRNYCACHGYRGINQHDGSHGHGPVSSVHEQHQSCPGVEMLLRTTAISRRAREMEENRNMVRTKWAAIIYTLISTLGILFACILDEKTTDRITFVVMYVLGLIVPIYALVDYCITRSQSKTKLVDEQAAFVFHI</sequence>
<feature type="region of interest" description="Disordered" evidence="1">
    <location>
        <begin position="182"/>
        <end position="208"/>
    </location>
</feature>
<feature type="region of interest" description="Disordered" evidence="1">
    <location>
        <begin position="58"/>
        <end position="87"/>
    </location>
</feature>
<proteinExistence type="predicted"/>
<keyword evidence="2" id="KW-0472">Membrane</keyword>
<dbReference type="EMBL" id="JAABOA010000999">
    <property type="protein sequence ID" value="KAF9582581.1"/>
    <property type="molecule type" value="Genomic_DNA"/>
</dbReference>
<evidence type="ECO:0000313" key="4">
    <source>
        <dbReference type="Proteomes" id="UP000780801"/>
    </source>
</evidence>
<dbReference type="AlphaFoldDB" id="A0A9P6KF41"/>
<dbReference type="Proteomes" id="UP000780801">
    <property type="component" value="Unassembled WGS sequence"/>
</dbReference>
<organism evidence="3 4">
    <name type="scientific">Lunasporangiospora selenospora</name>
    <dbReference type="NCBI Taxonomy" id="979761"/>
    <lineage>
        <taxon>Eukaryota</taxon>
        <taxon>Fungi</taxon>
        <taxon>Fungi incertae sedis</taxon>
        <taxon>Mucoromycota</taxon>
        <taxon>Mortierellomycotina</taxon>
        <taxon>Mortierellomycetes</taxon>
        <taxon>Mortierellales</taxon>
        <taxon>Mortierellaceae</taxon>
        <taxon>Lunasporangiospora</taxon>
    </lineage>
</organism>
<keyword evidence="2" id="KW-0812">Transmembrane</keyword>
<protein>
    <submittedName>
        <fullName evidence="3">Uncharacterized protein</fullName>
    </submittedName>
</protein>